<dbReference type="AlphaFoldDB" id="A0A2S9YU80"/>
<evidence type="ECO:0000313" key="1">
    <source>
        <dbReference type="EMBL" id="PRQ08592.1"/>
    </source>
</evidence>
<reference evidence="1 2" key="1">
    <citation type="submission" date="2018-03" db="EMBL/GenBank/DDBJ databases">
        <title>Draft Genome Sequences of the Obligatory Marine Myxobacteria Enhygromyxa salina SWB007.</title>
        <authorList>
            <person name="Poehlein A."/>
            <person name="Moghaddam J.A."/>
            <person name="Harms H."/>
            <person name="Alanjari M."/>
            <person name="Koenig G.M."/>
            <person name="Daniel R."/>
            <person name="Schaeberle T.F."/>
        </authorList>
    </citation>
    <scope>NUCLEOTIDE SEQUENCE [LARGE SCALE GENOMIC DNA]</scope>
    <source>
        <strain evidence="1 2">SWB007</strain>
    </source>
</reference>
<evidence type="ECO:0000313" key="2">
    <source>
        <dbReference type="Proteomes" id="UP000238823"/>
    </source>
</evidence>
<dbReference type="Gene3D" id="3.80.10.10">
    <property type="entry name" value="Ribonuclease Inhibitor"/>
    <property type="match status" value="1"/>
</dbReference>
<dbReference type="RefSeq" id="WP_181233463.1">
    <property type="nucleotide sequence ID" value="NZ_PVNL01000040.1"/>
</dbReference>
<dbReference type="InterPro" id="IPR014338">
    <property type="entry name" value="CHP02996_rpt-companion-dom"/>
</dbReference>
<accession>A0A2S9YU80</accession>
<sequence>MPNREELLAAICVAPDDDGPRLAYAAWGEEHDPARSAMIRRQCEAPSEQVADALERRWLAPLGLARGEGAMRRGFLEEIDLGDLICKGLATAPCAATIERIELTGTTISDRGVEALLDARAHLPSLQTLALI</sequence>
<dbReference type="EMBL" id="PVNL01000040">
    <property type="protein sequence ID" value="PRQ08592.1"/>
    <property type="molecule type" value="Genomic_DNA"/>
</dbReference>
<comment type="caution">
    <text evidence="1">The sequence shown here is derived from an EMBL/GenBank/DDBJ whole genome shotgun (WGS) entry which is preliminary data.</text>
</comment>
<evidence type="ECO:0008006" key="3">
    <source>
        <dbReference type="Google" id="ProtNLM"/>
    </source>
</evidence>
<proteinExistence type="predicted"/>
<gene>
    <name evidence="1" type="ORF">ENSA7_16740</name>
</gene>
<organism evidence="1 2">
    <name type="scientific">Enhygromyxa salina</name>
    <dbReference type="NCBI Taxonomy" id="215803"/>
    <lineage>
        <taxon>Bacteria</taxon>
        <taxon>Pseudomonadati</taxon>
        <taxon>Myxococcota</taxon>
        <taxon>Polyangia</taxon>
        <taxon>Nannocystales</taxon>
        <taxon>Nannocystaceae</taxon>
        <taxon>Enhygromyxa</taxon>
    </lineage>
</organism>
<dbReference type="Proteomes" id="UP000238823">
    <property type="component" value="Unassembled WGS sequence"/>
</dbReference>
<name>A0A2S9YU80_9BACT</name>
<protein>
    <recommendedName>
        <fullName evidence="3">Leucine Rich repeats (2 copies)</fullName>
    </recommendedName>
</protein>
<dbReference type="NCBIfam" id="TIGR02996">
    <property type="entry name" value="rpt_mate_G_obs"/>
    <property type="match status" value="1"/>
</dbReference>
<dbReference type="InterPro" id="IPR032675">
    <property type="entry name" value="LRR_dom_sf"/>
</dbReference>